<evidence type="ECO:0000256" key="4">
    <source>
        <dbReference type="ARBA" id="ARBA00022763"/>
    </source>
</evidence>
<evidence type="ECO:0000259" key="9">
    <source>
        <dbReference type="PROSITE" id="PS51907"/>
    </source>
</evidence>
<evidence type="ECO:0000256" key="1">
    <source>
        <dbReference type="ARBA" id="ARBA00004123"/>
    </source>
</evidence>
<dbReference type="EMBL" id="MU006231">
    <property type="protein sequence ID" value="KAF2823833.1"/>
    <property type="molecule type" value="Genomic_DNA"/>
</dbReference>
<evidence type="ECO:0000256" key="8">
    <source>
        <dbReference type="SAM" id="MobiDB-lite"/>
    </source>
</evidence>
<feature type="region of interest" description="Disordered" evidence="8">
    <location>
        <begin position="759"/>
        <end position="780"/>
    </location>
</feature>
<feature type="domain" description="UBZ3-type" evidence="9">
    <location>
        <begin position="71"/>
        <end position="107"/>
    </location>
</feature>
<gene>
    <name evidence="10" type="ORF">CC86DRAFT_355110</name>
</gene>
<evidence type="ECO:0000313" key="10">
    <source>
        <dbReference type="EMBL" id="KAF2823833.1"/>
    </source>
</evidence>
<dbReference type="GO" id="GO:0016740">
    <property type="term" value="F:transferase activity"/>
    <property type="evidence" value="ECO:0007669"/>
    <property type="project" value="UniProtKB-KW"/>
</dbReference>
<proteinExistence type="predicted"/>
<dbReference type="Gene3D" id="3.90.70.130">
    <property type="match status" value="1"/>
</dbReference>
<dbReference type="GO" id="GO:0046872">
    <property type="term" value="F:metal ion binding"/>
    <property type="evidence" value="ECO:0007669"/>
    <property type="project" value="UniProtKB-KW"/>
</dbReference>
<dbReference type="GO" id="GO:0016787">
    <property type="term" value="F:hydrolase activity"/>
    <property type="evidence" value="ECO:0007669"/>
    <property type="project" value="UniProtKB-KW"/>
</dbReference>
<evidence type="ECO:0000256" key="6">
    <source>
        <dbReference type="ARBA" id="ARBA00023204"/>
    </source>
</evidence>
<evidence type="ECO:0000256" key="3">
    <source>
        <dbReference type="ARBA" id="ARBA00022723"/>
    </source>
</evidence>
<feature type="region of interest" description="Disordered" evidence="8">
    <location>
        <begin position="36"/>
        <end position="82"/>
    </location>
</feature>
<dbReference type="PROSITE" id="PS51907">
    <property type="entry name" value="ZF_UBZ3"/>
    <property type="match status" value="1"/>
</dbReference>
<feature type="region of interest" description="Disordered" evidence="8">
    <location>
        <begin position="692"/>
        <end position="726"/>
    </location>
</feature>
<organism evidence="10 11">
    <name type="scientific">Ophiobolus disseminans</name>
    <dbReference type="NCBI Taxonomy" id="1469910"/>
    <lineage>
        <taxon>Eukaryota</taxon>
        <taxon>Fungi</taxon>
        <taxon>Dikarya</taxon>
        <taxon>Ascomycota</taxon>
        <taxon>Pezizomycotina</taxon>
        <taxon>Dothideomycetes</taxon>
        <taxon>Pleosporomycetidae</taxon>
        <taxon>Pleosporales</taxon>
        <taxon>Pleosporineae</taxon>
        <taxon>Phaeosphaeriaceae</taxon>
        <taxon>Ophiobolus</taxon>
    </lineage>
</organism>
<feature type="region of interest" description="Disordered" evidence="8">
    <location>
        <begin position="154"/>
        <end position="181"/>
    </location>
</feature>
<evidence type="ECO:0000313" key="11">
    <source>
        <dbReference type="Proteomes" id="UP000799424"/>
    </source>
</evidence>
<keyword evidence="11" id="KW-1185">Reference proteome</keyword>
<feature type="region of interest" description="Disordered" evidence="8">
    <location>
        <begin position="804"/>
        <end position="840"/>
    </location>
</feature>
<keyword evidence="3" id="KW-0479">Metal-binding</keyword>
<accession>A0A6A6ZSQ3</accession>
<name>A0A6A6ZSQ3_9PLEO</name>
<feature type="region of interest" description="Disordered" evidence="8">
    <location>
        <begin position="111"/>
        <end position="136"/>
    </location>
</feature>
<dbReference type="OrthoDB" id="288987at2759"/>
<sequence>MATDSGLLACPMCDFKVLPTDDYVLQLHFEQVHTTDSPFRVEDDAEPQPPSLPPRPSSKRKHVGDTPSSDEDENTVTCPEPDCGEAVLLTDFNDHLDYHAAETLSFDETTGKYHSHHSSATMQGLASQHPHGFSKSQFLDQNFSTDLPEALKRTEGHDKGHKLKKHGHRHRSSTNSSEKSTLARSILTFNPFAKLDKSVKPPNKSARLGKSELGPYAWEDRMPKWLHEQLAAGPRISVVNRIGRDGRLIKQEKVQNETPGIIPILAQLSALDRSVKEAYYCHPSTLHIGKTPREGGFCGYRNIQMLLSYIQGAKAQGHEEFPGRTPGILTLQDLIERAWDKGINQIGRIQTGGIRDTRKYIGTPEAQAFFLSSEINCAVEMFSDLKDRKIEAHELLLEAIERYFAQAAVKDGSNVYKTLLPPIYLQQPGHSITIIGFERRRDGACNLVVFDPMYSTSPAMHKLLGRKNIRTARAEVLHAYRRGTHQLRKHAAFELLMLSATPPLFPAWDVLRQFPDCRFVYSFFRARTLGYDVYPEDYFLPTFPWQQYGGLWVCDEARFARSQPLNPLNAQALRRITGEGATSSTNSSNSPTSPFASSGFHHSPATDAHMRNEGYVQLPSYVPSLDGSISGYVTTPQRSGSNPVFNMGSLQATAQPSQATRPKLSLLTDLGRKYPGFPTPLSPTLNAKALYPSPATEHGSRTNTPRPLSPAVRSVSPMSIDGSEMCGPSRRCNSHGYDHYVSSMGLIDSVIAENKQRTGAFLSPPQSPRSPSTSSLSSTLSPRAAMLRSIYDKYDPNPVIYSSSSYSSDSLAPKSPPSSPRLSIQISNGTETTAQSPLSPSGTVLVYTSHRPVDSGLLGVTPLSEAQVAEYRFWRPCGKRVCAFGCGGAQEGEVAAAKRLFKDVEDVEDIQEDANGGFGLDGAEEQQRGESVWAGRRLVTDWNRFLGGLEREGVARF</sequence>
<dbReference type="Proteomes" id="UP000799424">
    <property type="component" value="Unassembled WGS sequence"/>
</dbReference>
<evidence type="ECO:0000256" key="5">
    <source>
        <dbReference type="ARBA" id="ARBA00022801"/>
    </source>
</evidence>
<keyword evidence="6" id="KW-0234">DNA repair</keyword>
<protein>
    <submittedName>
        <fullName evidence="10">DUF1671-domain-containing protein</fullName>
    </submittedName>
</protein>
<dbReference type="AlphaFoldDB" id="A0A6A6ZSQ3"/>
<evidence type="ECO:0000256" key="7">
    <source>
        <dbReference type="ARBA" id="ARBA00023242"/>
    </source>
</evidence>
<dbReference type="GO" id="GO:0005634">
    <property type="term" value="C:nucleus"/>
    <property type="evidence" value="ECO:0007669"/>
    <property type="project" value="UniProtKB-SubCell"/>
</dbReference>
<reference evidence="10" key="1">
    <citation type="journal article" date="2020" name="Stud. Mycol.">
        <title>101 Dothideomycetes genomes: a test case for predicting lifestyles and emergence of pathogens.</title>
        <authorList>
            <person name="Haridas S."/>
            <person name="Albert R."/>
            <person name="Binder M."/>
            <person name="Bloem J."/>
            <person name="Labutti K."/>
            <person name="Salamov A."/>
            <person name="Andreopoulos B."/>
            <person name="Baker S."/>
            <person name="Barry K."/>
            <person name="Bills G."/>
            <person name="Bluhm B."/>
            <person name="Cannon C."/>
            <person name="Castanera R."/>
            <person name="Culley D."/>
            <person name="Daum C."/>
            <person name="Ezra D."/>
            <person name="Gonzalez J."/>
            <person name="Henrissat B."/>
            <person name="Kuo A."/>
            <person name="Liang C."/>
            <person name="Lipzen A."/>
            <person name="Lutzoni F."/>
            <person name="Magnuson J."/>
            <person name="Mondo S."/>
            <person name="Nolan M."/>
            <person name="Ohm R."/>
            <person name="Pangilinan J."/>
            <person name="Park H.-J."/>
            <person name="Ramirez L."/>
            <person name="Alfaro M."/>
            <person name="Sun H."/>
            <person name="Tritt A."/>
            <person name="Yoshinaga Y."/>
            <person name="Zwiers L.-H."/>
            <person name="Turgeon B."/>
            <person name="Goodwin S."/>
            <person name="Spatafora J."/>
            <person name="Crous P."/>
            <person name="Grigoriev I."/>
        </authorList>
    </citation>
    <scope>NUCLEOTIDE SEQUENCE</scope>
    <source>
        <strain evidence="10">CBS 113818</strain>
    </source>
</reference>
<dbReference type="GO" id="GO:0006281">
    <property type="term" value="P:DNA repair"/>
    <property type="evidence" value="ECO:0007669"/>
    <property type="project" value="UniProtKB-KW"/>
</dbReference>
<dbReference type="InterPro" id="IPR012462">
    <property type="entry name" value="UFSP1/2_DUB_cat"/>
</dbReference>
<keyword evidence="7" id="KW-0539">Nucleus</keyword>
<dbReference type="Pfam" id="PF07910">
    <property type="entry name" value="Peptidase_C78"/>
    <property type="match status" value="1"/>
</dbReference>
<comment type="subcellular location">
    <subcellularLocation>
        <location evidence="1">Nucleus</location>
    </subcellularLocation>
</comment>
<keyword evidence="5" id="KW-0378">Hydrolase</keyword>
<keyword evidence="4" id="KW-0227">DNA damage</keyword>
<feature type="compositionally biased region" description="Polar residues" evidence="8">
    <location>
        <begin position="820"/>
        <end position="840"/>
    </location>
</feature>
<feature type="compositionally biased region" description="Low complexity" evidence="8">
    <location>
        <begin position="769"/>
        <end position="780"/>
    </location>
</feature>
<feature type="compositionally biased region" description="Pro residues" evidence="8">
    <location>
        <begin position="47"/>
        <end position="56"/>
    </location>
</feature>
<dbReference type="InterPro" id="IPR041298">
    <property type="entry name" value="UBZ3"/>
</dbReference>
<feature type="region of interest" description="Disordered" evidence="8">
    <location>
        <begin position="579"/>
        <end position="607"/>
    </location>
</feature>
<keyword evidence="2" id="KW-0808">Transferase</keyword>
<evidence type="ECO:0000256" key="2">
    <source>
        <dbReference type="ARBA" id="ARBA00022679"/>
    </source>
</evidence>
<feature type="compositionally biased region" description="Basic residues" evidence="8">
    <location>
        <begin position="159"/>
        <end position="172"/>
    </location>
</feature>
<feature type="compositionally biased region" description="Low complexity" evidence="8">
    <location>
        <begin position="581"/>
        <end position="598"/>
    </location>
</feature>